<keyword evidence="4 6" id="KW-1133">Transmembrane helix</keyword>
<dbReference type="Gene3D" id="1.10.3720.10">
    <property type="entry name" value="MetI-like"/>
    <property type="match status" value="1"/>
</dbReference>
<dbReference type="PROSITE" id="PS50928">
    <property type="entry name" value="ABC_TM1"/>
    <property type="match status" value="1"/>
</dbReference>
<comment type="subcellular location">
    <subcellularLocation>
        <location evidence="6">Cell membrane</location>
        <topology evidence="6">Multi-pass membrane protein</topology>
    </subcellularLocation>
    <subcellularLocation>
        <location evidence="1">Membrane</location>
        <topology evidence="1">Multi-pass membrane protein</topology>
    </subcellularLocation>
</comment>
<dbReference type="CDD" id="cd06261">
    <property type="entry name" value="TM_PBP2"/>
    <property type="match status" value="1"/>
</dbReference>
<evidence type="ECO:0000256" key="1">
    <source>
        <dbReference type="ARBA" id="ARBA00004141"/>
    </source>
</evidence>
<proteinExistence type="inferred from homology"/>
<comment type="caution">
    <text evidence="8">The sequence shown here is derived from an EMBL/GenBank/DDBJ whole genome shotgun (WGS) entry which is preliminary data.</text>
</comment>
<feature type="transmembrane region" description="Helical" evidence="6">
    <location>
        <begin position="138"/>
        <end position="165"/>
    </location>
</feature>
<dbReference type="GO" id="GO:0005886">
    <property type="term" value="C:plasma membrane"/>
    <property type="evidence" value="ECO:0007669"/>
    <property type="project" value="UniProtKB-SubCell"/>
</dbReference>
<dbReference type="EMBL" id="JACXIZ010000025">
    <property type="protein sequence ID" value="MBD2846518.1"/>
    <property type="molecule type" value="Genomic_DNA"/>
</dbReference>
<sequence>MKEAARLHTASFAQRRSGIWRRAGRRLIMDRYMYLLALPGLIYYFIFHYLPMLGITIAFQDYNAFLGFSGSDWVGFKHFERLFSHPDFWLVFRNTMMISLLNIVFFFPTPIALALMLNELRISLYKRVLQTLLYLPHFLSWVVICILTITLMSSTGFVTHMIQWLGFDVQPLLDKSLFWGIITIQSIWKDAGWGTIIFLAALAGINPDLYEAATMDGANRWQQMRFITVPSIMSTIVILLILRLGQILNLSFDQLYIMGNAIVRDVAEVFDTYVYKVGVVQGNFSFATAVGIFKSVIGLLLVLGTNYLSRKTSEHSLF</sequence>
<dbReference type="Proteomes" id="UP000621560">
    <property type="component" value="Unassembled WGS sequence"/>
</dbReference>
<gene>
    <name evidence="8" type="ORF">IDH44_15060</name>
</gene>
<feature type="transmembrane region" description="Helical" evidence="6">
    <location>
        <begin position="177"/>
        <end position="205"/>
    </location>
</feature>
<evidence type="ECO:0000256" key="4">
    <source>
        <dbReference type="ARBA" id="ARBA00022989"/>
    </source>
</evidence>
<dbReference type="PANTHER" id="PTHR43496:SF1">
    <property type="entry name" value="POLYGALACTURONAN_RHAMNOGALACTURONAN TRANSPORT SYSTEM PERMEASE PROTEIN YTEP"/>
    <property type="match status" value="1"/>
</dbReference>
<feature type="transmembrane region" description="Helical" evidence="6">
    <location>
        <begin position="226"/>
        <end position="248"/>
    </location>
</feature>
<evidence type="ECO:0000256" key="5">
    <source>
        <dbReference type="ARBA" id="ARBA00023136"/>
    </source>
</evidence>
<evidence type="ECO:0000313" key="8">
    <source>
        <dbReference type="EMBL" id="MBD2846518.1"/>
    </source>
</evidence>
<feature type="transmembrane region" description="Helical" evidence="6">
    <location>
        <begin position="32"/>
        <end position="59"/>
    </location>
</feature>
<dbReference type="InterPro" id="IPR000515">
    <property type="entry name" value="MetI-like"/>
</dbReference>
<keyword evidence="3 6" id="KW-0812">Transmembrane</keyword>
<evidence type="ECO:0000256" key="6">
    <source>
        <dbReference type="RuleBase" id="RU363032"/>
    </source>
</evidence>
<keyword evidence="2 6" id="KW-0813">Transport</keyword>
<evidence type="ECO:0000313" key="9">
    <source>
        <dbReference type="Proteomes" id="UP000621560"/>
    </source>
</evidence>
<dbReference type="InterPro" id="IPR035906">
    <property type="entry name" value="MetI-like_sf"/>
</dbReference>
<evidence type="ECO:0000256" key="2">
    <source>
        <dbReference type="ARBA" id="ARBA00022448"/>
    </source>
</evidence>
<feature type="transmembrane region" description="Helical" evidence="6">
    <location>
        <begin position="96"/>
        <end position="117"/>
    </location>
</feature>
<dbReference type="GO" id="GO:0055085">
    <property type="term" value="P:transmembrane transport"/>
    <property type="evidence" value="ECO:0007669"/>
    <property type="project" value="InterPro"/>
</dbReference>
<accession>A0A927BW97</accession>
<dbReference type="RefSeq" id="WP_190919024.1">
    <property type="nucleotide sequence ID" value="NZ_JACXIZ010000025.1"/>
</dbReference>
<dbReference type="Pfam" id="PF00528">
    <property type="entry name" value="BPD_transp_1"/>
    <property type="match status" value="1"/>
</dbReference>
<reference evidence="8" key="1">
    <citation type="submission" date="2020-09" db="EMBL/GenBank/DDBJ databases">
        <title>A novel bacterium of genus Paenibacillus, isolated from South China Sea.</title>
        <authorList>
            <person name="Huang H."/>
            <person name="Mo K."/>
            <person name="Hu Y."/>
        </authorList>
    </citation>
    <scope>NUCLEOTIDE SEQUENCE</scope>
    <source>
        <strain evidence="8">IB182496</strain>
    </source>
</reference>
<evidence type="ECO:0000259" key="7">
    <source>
        <dbReference type="PROSITE" id="PS50928"/>
    </source>
</evidence>
<protein>
    <submittedName>
        <fullName evidence="8">Sugar ABC transporter permease</fullName>
    </submittedName>
</protein>
<dbReference type="PANTHER" id="PTHR43496">
    <property type="entry name" value="PROTEIN LPLB"/>
    <property type="match status" value="1"/>
</dbReference>
<feature type="transmembrane region" description="Helical" evidence="6">
    <location>
        <begin position="284"/>
        <end position="308"/>
    </location>
</feature>
<keyword evidence="5 6" id="KW-0472">Membrane</keyword>
<organism evidence="8 9">
    <name type="scientific">Paenibacillus sabuli</name>
    <dbReference type="NCBI Taxonomy" id="2772509"/>
    <lineage>
        <taxon>Bacteria</taxon>
        <taxon>Bacillati</taxon>
        <taxon>Bacillota</taxon>
        <taxon>Bacilli</taxon>
        <taxon>Bacillales</taxon>
        <taxon>Paenibacillaceae</taxon>
        <taxon>Paenibacillus</taxon>
    </lineage>
</organism>
<keyword evidence="9" id="KW-1185">Reference proteome</keyword>
<comment type="similarity">
    <text evidence="6">Belongs to the binding-protein-dependent transport system permease family.</text>
</comment>
<evidence type="ECO:0000256" key="3">
    <source>
        <dbReference type="ARBA" id="ARBA00022692"/>
    </source>
</evidence>
<name>A0A927BW97_9BACL</name>
<dbReference type="AlphaFoldDB" id="A0A927BW97"/>
<feature type="domain" description="ABC transmembrane type-1" evidence="7">
    <location>
        <begin position="92"/>
        <end position="305"/>
    </location>
</feature>
<dbReference type="SUPFAM" id="SSF161098">
    <property type="entry name" value="MetI-like"/>
    <property type="match status" value="1"/>
</dbReference>